<reference evidence="6" key="1">
    <citation type="submission" date="2017-09" db="EMBL/GenBank/DDBJ databases">
        <title>Depth-based differentiation of microbial function through sediment-hosted aquifers and enrichment of novel symbionts in the deep terrestrial subsurface.</title>
        <authorList>
            <person name="Probst A.J."/>
            <person name="Ladd B."/>
            <person name="Jarett J.K."/>
            <person name="Geller-Mcgrath D.E."/>
            <person name="Sieber C.M."/>
            <person name="Emerson J.B."/>
            <person name="Anantharaman K."/>
            <person name="Thomas B.C."/>
            <person name="Malmstrom R."/>
            <person name="Stieglmeier M."/>
            <person name="Klingl A."/>
            <person name="Woyke T."/>
            <person name="Ryan C.M."/>
            <person name="Banfield J.F."/>
        </authorList>
    </citation>
    <scope>NUCLEOTIDE SEQUENCE [LARGE SCALE GENOMIC DNA]</scope>
</reference>
<dbReference type="Pfam" id="PF01232">
    <property type="entry name" value="Mannitol_dh"/>
    <property type="match status" value="1"/>
</dbReference>
<dbReference type="Pfam" id="PF08125">
    <property type="entry name" value="Mannitol_dh_C"/>
    <property type="match status" value="1"/>
</dbReference>
<evidence type="ECO:0000313" key="6">
    <source>
        <dbReference type="Proteomes" id="UP000231493"/>
    </source>
</evidence>
<name>A0A2M7KAS6_9BACT</name>
<evidence type="ECO:0000256" key="2">
    <source>
        <dbReference type="ARBA" id="ARBA00023027"/>
    </source>
</evidence>
<evidence type="ECO:0000259" key="3">
    <source>
        <dbReference type="Pfam" id="PF01232"/>
    </source>
</evidence>
<keyword evidence="2" id="KW-0520">NAD</keyword>
<proteinExistence type="predicted"/>
<evidence type="ECO:0000259" key="4">
    <source>
        <dbReference type="Pfam" id="PF08125"/>
    </source>
</evidence>
<dbReference type="Gene3D" id="3.40.50.720">
    <property type="entry name" value="NAD(P)-binding Rossmann-like Domain"/>
    <property type="match status" value="1"/>
</dbReference>
<dbReference type="GO" id="GO:0008926">
    <property type="term" value="F:mannitol-1-phosphate 5-dehydrogenase activity"/>
    <property type="evidence" value="ECO:0007669"/>
    <property type="project" value="TreeGrafter"/>
</dbReference>
<dbReference type="SUPFAM" id="SSF51735">
    <property type="entry name" value="NAD(P)-binding Rossmann-fold domains"/>
    <property type="match status" value="1"/>
</dbReference>
<dbReference type="InterPro" id="IPR013131">
    <property type="entry name" value="Mannitol_DH_N"/>
</dbReference>
<dbReference type="AlphaFoldDB" id="A0A2M7KAS6"/>
<gene>
    <name evidence="5" type="ORF">COZ58_00825</name>
</gene>
<evidence type="ECO:0000313" key="5">
    <source>
        <dbReference type="EMBL" id="PIX35239.1"/>
    </source>
</evidence>
<sequence>MIYKKKMVQFGAGNIGRSFIGQLFSRSGYEVVFIDINKELVKELNKKRAYKLVIKRNELPDEIILIENIRAINGYDKEAVIREIVDTDILATAVGKNALPQIVPVIAQGLQWRDEKRRKNPLDIIIAENFRNVADYLRKELKSLLPLEYPFDELVGLIESSIGKMVPLMKEEDKKKDLLWIFAEPYNTLIVDKKGFKTPLPQIRDLRAVENIKAYVDRKLFIHNLGHSAAAYLGYQYDSKMTYIYEALELPEIYKIVREGMKQSAVALNKAYPKDLALQDLQNHIDDLLFRFQNKSLRDTIFRVGRDLYRKLDKNERLVGSMLLAQKQNVPYHKIKRVFYAALNFKAKDQKGEMYPLDKIFFQREYPRGLKHILKNVCHLSSHQDEEAKVRKEIEKGNLI</sequence>
<dbReference type="Proteomes" id="UP000231493">
    <property type="component" value="Unassembled WGS sequence"/>
</dbReference>
<dbReference type="EMBL" id="PFIP01000015">
    <property type="protein sequence ID" value="PIX35239.1"/>
    <property type="molecule type" value="Genomic_DNA"/>
</dbReference>
<dbReference type="PANTHER" id="PTHR30524:SF0">
    <property type="entry name" value="ALTRONATE OXIDOREDUCTASE-RELATED"/>
    <property type="match status" value="1"/>
</dbReference>
<dbReference type="InterPro" id="IPR013328">
    <property type="entry name" value="6PGD_dom2"/>
</dbReference>
<organism evidence="5 6">
    <name type="scientific">Candidatus Infernicultor aquiphilus</name>
    <dbReference type="NCBI Taxonomy" id="1805029"/>
    <lineage>
        <taxon>Bacteria</taxon>
        <taxon>Pseudomonadati</taxon>
        <taxon>Atribacterota</taxon>
        <taxon>Candidatus Phoenicimicrobiia</taxon>
        <taxon>Candidatus Pheonicimicrobiales</taxon>
        <taxon>Candidatus Phoenicimicrobiaceae</taxon>
        <taxon>Candidatus Infernicultor</taxon>
    </lineage>
</organism>
<keyword evidence="1" id="KW-0560">Oxidoreductase</keyword>
<accession>A0A2M7KAS6</accession>
<dbReference type="SUPFAM" id="SSF48179">
    <property type="entry name" value="6-phosphogluconate dehydrogenase C-terminal domain-like"/>
    <property type="match status" value="1"/>
</dbReference>
<dbReference type="GO" id="GO:0019592">
    <property type="term" value="P:mannitol catabolic process"/>
    <property type="evidence" value="ECO:0007669"/>
    <property type="project" value="TreeGrafter"/>
</dbReference>
<comment type="caution">
    <text evidence="5">The sequence shown here is derived from an EMBL/GenBank/DDBJ whole genome shotgun (WGS) entry which is preliminary data.</text>
</comment>
<dbReference type="GO" id="GO:0005829">
    <property type="term" value="C:cytosol"/>
    <property type="evidence" value="ECO:0007669"/>
    <property type="project" value="TreeGrafter"/>
</dbReference>
<dbReference type="InterPro" id="IPR013118">
    <property type="entry name" value="Mannitol_DH_C"/>
</dbReference>
<evidence type="ECO:0000256" key="1">
    <source>
        <dbReference type="ARBA" id="ARBA00023002"/>
    </source>
</evidence>
<feature type="domain" description="Mannitol dehydrogenase C-terminal" evidence="4">
    <location>
        <begin position="211"/>
        <end position="358"/>
    </location>
</feature>
<protein>
    <submittedName>
        <fullName evidence="5">Mannitol-1-phosphate 5-dehydrogenase</fullName>
    </submittedName>
</protein>
<dbReference type="InterPro" id="IPR036291">
    <property type="entry name" value="NAD(P)-bd_dom_sf"/>
</dbReference>
<dbReference type="PANTHER" id="PTHR30524">
    <property type="entry name" value="MANNITOL-1-PHOSPHATE 5-DEHYDROGENASE"/>
    <property type="match status" value="1"/>
</dbReference>
<dbReference type="InterPro" id="IPR008927">
    <property type="entry name" value="6-PGluconate_DH-like_C_sf"/>
</dbReference>
<dbReference type="Gene3D" id="1.10.1040.10">
    <property type="entry name" value="N-(1-d-carboxylethyl)-l-norvaline Dehydrogenase, domain 2"/>
    <property type="match status" value="1"/>
</dbReference>
<feature type="domain" description="Mannitol dehydrogenase N-terminal" evidence="3">
    <location>
        <begin position="6"/>
        <end position="203"/>
    </location>
</feature>